<dbReference type="Proteomes" id="UP000095765">
    <property type="component" value="Unassembled WGS sequence"/>
</dbReference>
<name>A0A174MJN4_9FIRM</name>
<evidence type="ECO:0000313" key="7">
    <source>
        <dbReference type="EMBL" id="RGE68322.1"/>
    </source>
</evidence>
<dbReference type="InterPro" id="IPR050153">
    <property type="entry name" value="Metal_Ion_Import_ABC"/>
</dbReference>
<dbReference type="SMART" id="SM00382">
    <property type="entry name" value="AAA"/>
    <property type="match status" value="1"/>
</dbReference>
<dbReference type="RefSeq" id="WP_006873742.1">
    <property type="nucleotide sequence ID" value="NZ_CABIWA010000006.1"/>
</dbReference>
<organism evidence="6 8">
    <name type="scientific">Anaerotruncus colihominis</name>
    <dbReference type="NCBI Taxonomy" id="169435"/>
    <lineage>
        <taxon>Bacteria</taxon>
        <taxon>Bacillati</taxon>
        <taxon>Bacillota</taxon>
        <taxon>Clostridia</taxon>
        <taxon>Eubacteriales</taxon>
        <taxon>Oscillospiraceae</taxon>
        <taxon>Anaerotruncus</taxon>
    </lineage>
</organism>
<dbReference type="PANTHER" id="PTHR42734:SF17">
    <property type="entry name" value="METAL TRANSPORT SYSTEM ATP-BINDING PROTEIN TM_0124-RELATED"/>
    <property type="match status" value="1"/>
</dbReference>
<keyword evidence="3" id="KW-0547">Nucleotide-binding</keyword>
<feature type="domain" description="ABC transporter" evidence="5">
    <location>
        <begin position="4"/>
        <end position="233"/>
    </location>
</feature>
<dbReference type="PROSITE" id="PS00211">
    <property type="entry name" value="ABC_TRANSPORTER_1"/>
    <property type="match status" value="1"/>
</dbReference>
<reference evidence="6 8" key="1">
    <citation type="submission" date="2015-09" db="EMBL/GenBank/DDBJ databases">
        <authorList>
            <consortium name="Pathogen Informatics"/>
        </authorList>
    </citation>
    <scope>NUCLEOTIDE SEQUENCE [LARGE SCALE GENOMIC DNA]</scope>
    <source>
        <strain evidence="6 8">2789STDY5834939</strain>
    </source>
</reference>
<dbReference type="Pfam" id="PF00005">
    <property type="entry name" value="ABC_tran"/>
    <property type="match status" value="1"/>
</dbReference>
<dbReference type="AlphaFoldDB" id="A0A174MJN4"/>
<dbReference type="Proteomes" id="UP000260828">
    <property type="component" value="Unassembled WGS sequence"/>
</dbReference>
<keyword evidence="6" id="KW-0378">Hydrolase</keyword>
<dbReference type="GO" id="GO:0016887">
    <property type="term" value="F:ATP hydrolysis activity"/>
    <property type="evidence" value="ECO:0007669"/>
    <property type="project" value="InterPro"/>
</dbReference>
<evidence type="ECO:0000259" key="5">
    <source>
        <dbReference type="PROSITE" id="PS50893"/>
    </source>
</evidence>
<dbReference type="OrthoDB" id="9806726at2"/>
<dbReference type="PROSITE" id="PS50893">
    <property type="entry name" value="ABC_TRANSPORTER_2"/>
    <property type="match status" value="1"/>
</dbReference>
<evidence type="ECO:0000313" key="8">
    <source>
        <dbReference type="Proteomes" id="UP000095765"/>
    </source>
</evidence>
<evidence type="ECO:0000313" key="6">
    <source>
        <dbReference type="EMBL" id="CUP35341.1"/>
    </source>
</evidence>
<accession>A0A174MJN4</accession>
<dbReference type="GeneID" id="72463028"/>
<dbReference type="EMBL" id="QVME01000003">
    <property type="protein sequence ID" value="RGE68322.1"/>
    <property type="molecule type" value="Genomic_DNA"/>
</dbReference>
<evidence type="ECO:0000256" key="2">
    <source>
        <dbReference type="ARBA" id="ARBA00022448"/>
    </source>
</evidence>
<evidence type="ECO:0000256" key="1">
    <source>
        <dbReference type="ARBA" id="ARBA00005417"/>
    </source>
</evidence>
<evidence type="ECO:0000256" key="4">
    <source>
        <dbReference type="ARBA" id="ARBA00022840"/>
    </source>
</evidence>
<comment type="similarity">
    <text evidence="1">Belongs to the ABC transporter superfamily.</text>
</comment>
<gene>
    <name evidence="6" type="primary">znuC</name>
    <name evidence="7" type="ORF">DXC40_08260</name>
    <name evidence="6" type="ORF">ERS852551_00530</name>
</gene>
<dbReference type="PANTHER" id="PTHR42734">
    <property type="entry name" value="METAL TRANSPORT SYSTEM ATP-BINDING PROTEIN TM_0124-RELATED"/>
    <property type="match status" value="1"/>
</dbReference>
<dbReference type="GO" id="GO:0005524">
    <property type="term" value="F:ATP binding"/>
    <property type="evidence" value="ECO:0007669"/>
    <property type="project" value="UniProtKB-KW"/>
</dbReference>
<reference evidence="7 9" key="2">
    <citation type="submission" date="2018-08" db="EMBL/GenBank/DDBJ databases">
        <title>A genome reference for cultivated species of the human gut microbiota.</title>
        <authorList>
            <person name="Zou Y."/>
            <person name="Xue W."/>
            <person name="Luo G."/>
        </authorList>
    </citation>
    <scope>NUCLEOTIDE SEQUENCE [LARGE SCALE GENOMIC DNA]</scope>
    <source>
        <strain evidence="7 9">TF05-12AC</strain>
    </source>
</reference>
<dbReference type="InterPro" id="IPR017871">
    <property type="entry name" value="ABC_transporter-like_CS"/>
</dbReference>
<dbReference type="InterPro" id="IPR003439">
    <property type="entry name" value="ABC_transporter-like_ATP-bd"/>
</dbReference>
<dbReference type="InterPro" id="IPR003593">
    <property type="entry name" value="AAA+_ATPase"/>
</dbReference>
<keyword evidence="2" id="KW-0813">Transport</keyword>
<evidence type="ECO:0000313" key="9">
    <source>
        <dbReference type="Proteomes" id="UP000260828"/>
    </source>
</evidence>
<sequence length="235" mass="25741">MALISCRHVTMRYENRVAVDDVSFDIAPGDYVCIVGENGSGKSTLLKGLLGLKAPRSGEIVYGDGLRQNMIGYLPQQTVVQRDFPASVWEVVLSGCLNRRGLRPFYTPAERRIARANIEKLGIGALVKKSYRALSGGQQQRVLLARALCATEKLLLLDEPVTGLDPVVTAELYALIRHLNEEGVTIVMVSHDINCSVHNAGKILHMDTRVLFYGAADDYAKSELCRKFIGGDGHA</sequence>
<dbReference type="SUPFAM" id="SSF52540">
    <property type="entry name" value="P-loop containing nucleoside triphosphate hydrolases"/>
    <property type="match status" value="1"/>
</dbReference>
<dbReference type="EMBL" id="CZBE01000003">
    <property type="protein sequence ID" value="CUP35341.1"/>
    <property type="molecule type" value="Genomic_DNA"/>
</dbReference>
<evidence type="ECO:0000256" key="3">
    <source>
        <dbReference type="ARBA" id="ARBA00022741"/>
    </source>
</evidence>
<dbReference type="Gene3D" id="3.40.50.300">
    <property type="entry name" value="P-loop containing nucleotide triphosphate hydrolases"/>
    <property type="match status" value="1"/>
</dbReference>
<proteinExistence type="inferred from homology"/>
<protein>
    <submittedName>
        <fullName evidence="7">Metal ABC transporter ATP-binding protein</fullName>
    </submittedName>
    <submittedName>
        <fullName evidence="6">Zinc import ATP-binding protein ZnuC</fullName>
        <ecNumber evidence="6">3.6.3.-</ecNumber>
    </submittedName>
</protein>
<keyword evidence="4 6" id="KW-0067">ATP-binding</keyword>
<dbReference type="InterPro" id="IPR027417">
    <property type="entry name" value="P-loop_NTPase"/>
</dbReference>
<dbReference type="EC" id="3.6.3.-" evidence="6"/>